<keyword evidence="5 11" id="KW-0808">Transferase</keyword>
<evidence type="ECO:0000256" key="5">
    <source>
        <dbReference type="ARBA" id="ARBA00022679"/>
    </source>
</evidence>
<dbReference type="GO" id="GO:0016740">
    <property type="term" value="F:transferase activity"/>
    <property type="evidence" value="ECO:0007669"/>
    <property type="project" value="UniProtKB-UniRule"/>
</dbReference>
<evidence type="ECO:0000256" key="2">
    <source>
        <dbReference type="ARBA" id="ARBA00011955"/>
    </source>
</evidence>
<evidence type="ECO:0000256" key="1">
    <source>
        <dbReference type="ARBA" id="ARBA00008282"/>
    </source>
</evidence>
<dbReference type="PIRSF" id="PIRSF006268">
    <property type="entry name" value="ApbE"/>
    <property type="match status" value="1"/>
</dbReference>
<dbReference type="Gene3D" id="3.10.520.10">
    <property type="entry name" value="ApbE-like domains"/>
    <property type="match status" value="1"/>
</dbReference>
<dbReference type="PANTHER" id="PTHR30040">
    <property type="entry name" value="THIAMINE BIOSYNTHESIS LIPOPROTEIN APBE"/>
    <property type="match status" value="1"/>
</dbReference>
<comment type="similarity">
    <text evidence="1 11">Belongs to the ApbE family.</text>
</comment>
<evidence type="ECO:0000256" key="4">
    <source>
        <dbReference type="ARBA" id="ARBA00022630"/>
    </source>
</evidence>
<evidence type="ECO:0000256" key="7">
    <source>
        <dbReference type="ARBA" id="ARBA00022827"/>
    </source>
</evidence>
<dbReference type="InterPro" id="IPR024932">
    <property type="entry name" value="ApbE"/>
</dbReference>
<evidence type="ECO:0000313" key="14">
    <source>
        <dbReference type="Proteomes" id="UP000295341"/>
    </source>
</evidence>
<keyword evidence="8 11" id="KW-0460">Magnesium</keyword>
<reference evidence="13 14" key="1">
    <citation type="submission" date="2019-03" db="EMBL/GenBank/DDBJ databases">
        <title>Genomic Encyclopedia of Type Strains, Phase IV (KMG-IV): sequencing the most valuable type-strain genomes for metagenomic binning, comparative biology and taxonomic classification.</title>
        <authorList>
            <person name="Goeker M."/>
        </authorList>
    </citation>
    <scope>NUCLEOTIDE SEQUENCE [LARGE SCALE GENOMIC DNA]</scope>
    <source>
        <strain evidence="13 14">DSM 26377</strain>
    </source>
</reference>
<feature type="binding site" evidence="12">
    <location>
        <position position="284"/>
    </location>
    <ligand>
        <name>Mg(2+)</name>
        <dbReference type="ChEBI" id="CHEBI:18420"/>
    </ligand>
</feature>
<dbReference type="Pfam" id="PF02424">
    <property type="entry name" value="ApbE"/>
    <property type="match status" value="1"/>
</dbReference>
<organism evidence="13 14">
    <name type="scientific">Panacagrimonas perspica</name>
    <dbReference type="NCBI Taxonomy" id="381431"/>
    <lineage>
        <taxon>Bacteria</taxon>
        <taxon>Pseudomonadati</taxon>
        <taxon>Pseudomonadota</taxon>
        <taxon>Gammaproteobacteria</taxon>
        <taxon>Nevskiales</taxon>
        <taxon>Nevskiaceae</taxon>
        <taxon>Panacagrimonas</taxon>
    </lineage>
</organism>
<accession>A0A4R7PAM7</accession>
<dbReference type="AlphaFoldDB" id="A0A4R7PAM7"/>
<keyword evidence="14" id="KW-1185">Reference proteome</keyword>
<keyword evidence="4 11" id="KW-0285">Flavoprotein</keyword>
<proteinExistence type="inferred from homology"/>
<gene>
    <name evidence="13" type="ORF">DFR24_0346</name>
</gene>
<dbReference type="Proteomes" id="UP000295341">
    <property type="component" value="Unassembled WGS sequence"/>
</dbReference>
<evidence type="ECO:0000256" key="9">
    <source>
        <dbReference type="ARBA" id="ARBA00031306"/>
    </source>
</evidence>
<dbReference type="SUPFAM" id="SSF143631">
    <property type="entry name" value="ApbE-like"/>
    <property type="match status" value="1"/>
</dbReference>
<evidence type="ECO:0000256" key="10">
    <source>
        <dbReference type="ARBA" id="ARBA00048540"/>
    </source>
</evidence>
<dbReference type="InterPro" id="IPR003374">
    <property type="entry name" value="ApbE-like_sf"/>
</dbReference>
<keyword evidence="13" id="KW-0449">Lipoprotein</keyword>
<evidence type="ECO:0000256" key="12">
    <source>
        <dbReference type="PIRSR" id="PIRSR006268-2"/>
    </source>
</evidence>
<name>A0A4R7PAM7_9GAMM</name>
<evidence type="ECO:0000256" key="6">
    <source>
        <dbReference type="ARBA" id="ARBA00022723"/>
    </source>
</evidence>
<evidence type="ECO:0000256" key="8">
    <source>
        <dbReference type="ARBA" id="ARBA00022842"/>
    </source>
</evidence>
<dbReference type="GO" id="GO:0046872">
    <property type="term" value="F:metal ion binding"/>
    <property type="evidence" value="ECO:0007669"/>
    <property type="project" value="UniProtKB-UniRule"/>
</dbReference>
<evidence type="ECO:0000256" key="11">
    <source>
        <dbReference type="PIRNR" id="PIRNR006268"/>
    </source>
</evidence>
<feature type="binding site" evidence="12">
    <location>
        <position position="280"/>
    </location>
    <ligand>
        <name>Mg(2+)</name>
        <dbReference type="ChEBI" id="CHEBI:18420"/>
    </ligand>
</feature>
<sequence length="329" mass="35561">MNRVLIPQQITPSAASARGDACELRGRTMGTDWRVRLCSDLPPQSWLRQDLQQTLDRLDAQMSHWAPDSDLGIFNRRPAGTWQPIPAAFFDVLRSALDAARRSNGACDPTVGALVNLWGFGPAGKRNAPPCDADIERARARCGWQRLEIDEANHRVLQPGGIELDLSCIAKGYAVDVVAERLLALGLEHFLVEIGGELRGGGWNTDGSPWWGELENPDGSGERTLVALHGLSVATSGDYRQFFEHQGARYAHTLDPRTGRPVAHAPASVSVMHPSCAQADVLATVLSVLGVEAGIAYADALELAALFVSRDPAGRMTERVSRAASAMLE</sequence>
<dbReference type="OrthoDB" id="9778595at2"/>
<comment type="cofactor">
    <cofactor evidence="12">
        <name>Mg(2+)</name>
        <dbReference type="ChEBI" id="CHEBI:18420"/>
    </cofactor>
    <cofactor evidence="12">
        <name>Mn(2+)</name>
        <dbReference type="ChEBI" id="CHEBI:29035"/>
    </cofactor>
    <text evidence="12">Magnesium. Can also use manganese.</text>
</comment>
<keyword evidence="7 11" id="KW-0274">FAD</keyword>
<dbReference type="RefSeq" id="WP_133879619.1">
    <property type="nucleotide sequence ID" value="NZ_MWIN01000022.1"/>
</dbReference>
<comment type="catalytic activity">
    <reaction evidence="10 11">
        <text>L-threonyl-[protein] + FAD = FMN-L-threonyl-[protein] + AMP + H(+)</text>
        <dbReference type="Rhea" id="RHEA:36847"/>
        <dbReference type="Rhea" id="RHEA-COMP:11060"/>
        <dbReference type="Rhea" id="RHEA-COMP:11061"/>
        <dbReference type="ChEBI" id="CHEBI:15378"/>
        <dbReference type="ChEBI" id="CHEBI:30013"/>
        <dbReference type="ChEBI" id="CHEBI:57692"/>
        <dbReference type="ChEBI" id="CHEBI:74257"/>
        <dbReference type="ChEBI" id="CHEBI:456215"/>
        <dbReference type="EC" id="2.7.1.180"/>
    </reaction>
</comment>
<comment type="caution">
    <text evidence="13">The sequence shown here is derived from an EMBL/GenBank/DDBJ whole genome shotgun (WGS) entry which is preliminary data.</text>
</comment>
<protein>
    <recommendedName>
        <fullName evidence="3 11">FAD:protein FMN transferase</fullName>
        <ecNumber evidence="2 11">2.7.1.180</ecNumber>
    </recommendedName>
    <alternativeName>
        <fullName evidence="9 11">Flavin transferase</fullName>
    </alternativeName>
</protein>
<dbReference type="EMBL" id="SOBT01000008">
    <property type="protein sequence ID" value="TDU30988.1"/>
    <property type="molecule type" value="Genomic_DNA"/>
</dbReference>
<keyword evidence="6 11" id="KW-0479">Metal-binding</keyword>
<dbReference type="PANTHER" id="PTHR30040:SF2">
    <property type="entry name" value="FAD:PROTEIN FMN TRANSFERASE"/>
    <property type="match status" value="1"/>
</dbReference>
<evidence type="ECO:0000256" key="3">
    <source>
        <dbReference type="ARBA" id="ARBA00016337"/>
    </source>
</evidence>
<evidence type="ECO:0000313" key="13">
    <source>
        <dbReference type="EMBL" id="TDU30988.1"/>
    </source>
</evidence>
<dbReference type="EC" id="2.7.1.180" evidence="2 11"/>